<keyword evidence="5 9" id="KW-0378">Hydrolase</keyword>
<evidence type="ECO:0000256" key="6">
    <source>
        <dbReference type="ARBA" id="ARBA00022825"/>
    </source>
</evidence>
<dbReference type="GO" id="GO:0005739">
    <property type="term" value="C:mitochondrion"/>
    <property type="evidence" value="ECO:0007669"/>
    <property type="project" value="TreeGrafter"/>
</dbReference>
<dbReference type="InterPro" id="IPR022398">
    <property type="entry name" value="Peptidase_S8_His-AS"/>
</dbReference>
<keyword evidence="12" id="KW-0472">Membrane</keyword>
<dbReference type="Pfam" id="PF01926">
    <property type="entry name" value="MMR_HSR1"/>
    <property type="match status" value="1"/>
</dbReference>
<keyword evidence="3" id="KW-0732">Signal</keyword>
<dbReference type="GO" id="GO:0032543">
    <property type="term" value="P:mitochondrial translation"/>
    <property type="evidence" value="ECO:0007669"/>
    <property type="project" value="TreeGrafter"/>
</dbReference>
<evidence type="ECO:0000259" key="13">
    <source>
        <dbReference type="Pfam" id="PF00082"/>
    </source>
</evidence>
<dbReference type="InterPro" id="IPR027417">
    <property type="entry name" value="P-loop_NTPase"/>
</dbReference>
<dbReference type="Pfam" id="PF06280">
    <property type="entry name" value="fn3_5"/>
    <property type="match status" value="1"/>
</dbReference>
<evidence type="ECO:0000256" key="11">
    <source>
        <dbReference type="SAM" id="MobiDB-lite"/>
    </source>
</evidence>
<dbReference type="GO" id="GO:0003924">
    <property type="term" value="F:GTPase activity"/>
    <property type="evidence" value="ECO:0007669"/>
    <property type="project" value="TreeGrafter"/>
</dbReference>
<evidence type="ECO:0000313" key="16">
    <source>
        <dbReference type="EMBL" id="CAG8488752.1"/>
    </source>
</evidence>
<dbReference type="PANTHER" id="PTHR45782:SF4">
    <property type="entry name" value="MITOCHONDRIAL RIBOSOME-ASSOCIATED GTPASE 1"/>
    <property type="match status" value="1"/>
</dbReference>
<organism evidence="16 17">
    <name type="scientific">Acaulospora morrowiae</name>
    <dbReference type="NCBI Taxonomy" id="94023"/>
    <lineage>
        <taxon>Eukaryota</taxon>
        <taxon>Fungi</taxon>
        <taxon>Fungi incertae sedis</taxon>
        <taxon>Mucoromycota</taxon>
        <taxon>Glomeromycotina</taxon>
        <taxon>Glomeromycetes</taxon>
        <taxon>Diversisporales</taxon>
        <taxon>Acaulosporaceae</taxon>
        <taxon>Acaulospora</taxon>
    </lineage>
</organism>
<dbReference type="InterPro" id="IPR023179">
    <property type="entry name" value="GTP-bd_ortho_bundle_sf"/>
</dbReference>
<evidence type="ECO:0000256" key="8">
    <source>
        <dbReference type="PIRSR" id="PIRSR615500-1"/>
    </source>
</evidence>
<dbReference type="InterPro" id="IPR023828">
    <property type="entry name" value="Peptidase_S8_Ser-AS"/>
</dbReference>
<dbReference type="InterPro" id="IPR015500">
    <property type="entry name" value="Peptidase_S8_subtilisin-rel"/>
</dbReference>
<keyword evidence="12" id="KW-1133">Transmembrane helix</keyword>
<comment type="caution">
    <text evidence="16">The sequence shown here is derived from an EMBL/GenBank/DDBJ whole genome shotgun (WGS) entry which is preliminary data.</text>
</comment>
<evidence type="ECO:0000256" key="4">
    <source>
        <dbReference type="ARBA" id="ARBA00022741"/>
    </source>
</evidence>
<protein>
    <submittedName>
        <fullName evidence="16">1299_t:CDS:1</fullName>
    </submittedName>
</protein>
<keyword evidence="17" id="KW-1185">Reference proteome</keyword>
<dbReference type="PROSITE" id="PS51892">
    <property type="entry name" value="SUBTILASE"/>
    <property type="match status" value="1"/>
</dbReference>
<feature type="active site" description="Charge relay system" evidence="8 9">
    <location>
        <position position="347"/>
    </location>
</feature>
<keyword evidence="2 9" id="KW-0645">Protease</keyword>
<reference evidence="16" key="1">
    <citation type="submission" date="2021-06" db="EMBL/GenBank/DDBJ databases">
        <authorList>
            <person name="Kallberg Y."/>
            <person name="Tangrot J."/>
            <person name="Rosling A."/>
        </authorList>
    </citation>
    <scope>NUCLEOTIDE SEQUENCE</scope>
    <source>
        <strain evidence="16">CL551</strain>
    </source>
</reference>
<dbReference type="GO" id="GO:0016020">
    <property type="term" value="C:membrane"/>
    <property type="evidence" value="ECO:0007669"/>
    <property type="project" value="InterPro"/>
</dbReference>
<evidence type="ECO:0000256" key="7">
    <source>
        <dbReference type="ARBA" id="ARBA00023134"/>
    </source>
</evidence>
<feature type="compositionally biased region" description="Polar residues" evidence="11">
    <location>
        <begin position="114"/>
        <end position="133"/>
    </location>
</feature>
<evidence type="ECO:0000259" key="14">
    <source>
        <dbReference type="Pfam" id="PF01926"/>
    </source>
</evidence>
<dbReference type="SUPFAM" id="SSF52743">
    <property type="entry name" value="Subtilisin-like"/>
    <property type="match status" value="1"/>
</dbReference>
<dbReference type="InterPro" id="IPR034187">
    <property type="entry name" value="Peptidases_S8_5"/>
</dbReference>
<dbReference type="Pfam" id="PF00082">
    <property type="entry name" value="Peptidase_S8"/>
    <property type="match status" value="1"/>
</dbReference>
<dbReference type="GO" id="GO:0006508">
    <property type="term" value="P:proteolysis"/>
    <property type="evidence" value="ECO:0007669"/>
    <property type="project" value="UniProtKB-KW"/>
</dbReference>
<name>A0A9N8WKQ4_9GLOM</name>
<evidence type="ECO:0000256" key="12">
    <source>
        <dbReference type="SAM" id="Phobius"/>
    </source>
</evidence>
<keyword evidence="12" id="KW-0812">Transmembrane</keyword>
<feature type="domain" description="Peptidase S8/S53" evidence="13">
    <location>
        <begin position="338"/>
        <end position="750"/>
    </location>
</feature>
<dbReference type="PRINTS" id="PR00723">
    <property type="entry name" value="SUBTILISIN"/>
</dbReference>
<dbReference type="PROSITE" id="PS00138">
    <property type="entry name" value="SUBTILASE_SER"/>
    <property type="match status" value="1"/>
</dbReference>
<dbReference type="PROSITE" id="PS00136">
    <property type="entry name" value="SUBTILASE_ASP"/>
    <property type="match status" value="1"/>
</dbReference>
<feature type="active site" description="Charge relay system" evidence="8 9">
    <location>
        <position position="696"/>
    </location>
</feature>
<proteinExistence type="inferred from homology"/>
<evidence type="ECO:0000256" key="5">
    <source>
        <dbReference type="ARBA" id="ARBA00022801"/>
    </source>
</evidence>
<dbReference type="InterPro" id="IPR010435">
    <property type="entry name" value="C5a/SBT2-like_Fn3"/>
</dbReference>
<dbReference type="GO" id="GO:0005525">
    <property type="term" value="F:GTP binding"/>
    <property type="evidence" value="ECO:0007669"/>
    <property type="project" value="UniProtKB-KW"/>
</dbReference>
<dbReference type="CDD" id="cd07489">
    <property type="entry name" value="Peptidases_S8_5"/>
    <property type="match status" value="1"/>
</dbReference>
<comment type="similarity">
    <text evidence="1 9 10">Belongs to the peptidase S8 family.</text>
</comment>
<evidence type="ECO:0000256" key="2">
    <source>
        <dbReference type="ARBA" id="ARBA00022670"/>
    </source>
</evidence>
<evidence type="ECO:0000259" key="15">
    <source>
        <dbReference type="Pfam" id="PF06280"/>
    </source>
</evidence>
<evidence type="ECO:0000256" key="9">
    <source>
        <dbReference type="PROSITE-ProRule" id="PRU01240"/>
    </source>
</evidence>
<dbReference type="Proteomes" id="UP000789342">
    <property type="component" value="Unassembled WGS sequence"/>
</dbReference>
<dbReference type="PROSITE" id="PS00137">
    <property type="entry name" value="SUBTILASE_HIS"/>
    <property type="match status" value="1"/>
</dbReference>
<dbReference type="PANTHER" id="PTHR45782">
    <property type="entry name" value="MITOCHONDRIAL RIBOSOME-ASSOCIATED GTPASE 1"/>
    <property type="match status" value="1"/>
</dbReference>
<dbReference type="Gene3D" id="1.10.1580.10">
    <property type="match status" value="1"/>
</dbReference>
<dbReference type="InterPro" id="IPR006073">
    <property type="entry name" value="GTP-bd"/>
</dbReference>
<keyword evidence="4" id="KW-0547">Nucleotide-binding</keyword>
<feature type="domain" description="G" evidence="14">
    <location>
        <begin position="1150"/>
        <end position="1213"/>
    </location>
</feature>
<gene>
    <name evidence="16" type="ORF">AMORRO_LOCUS2673</name>
</gene>
<dbReference type="CDD" id="cd01856">
    <property type="entry name" value="YlqF"/>
    <property type="match status" value="1"/>
</dbReference>
<dbReference type="SUPFAM" id="SSF52540">
    <property type="entry name" value="P-loop containing nucleoside triphosphate hydrolases"/>
    <property type="match status" value="1"/>
</dbReference>
<keyword evidence="7" id="KW-0342">GTP-binding</keyword>
<feature type="region of interest" description="Disordered" evidence="11">
    <location>
        <begin position="112"/>
        <end position="139"/>
    </location>
</feature>
<keyword evidence="6 9" id="KW-0720">Serine protease</keyword>
<dbReference type="Gene3D" id="3.40.50.300">
    <property type="entry name" value="P-loop containing nucleotide triphosphate hydrolases"/>
    <property type="match status" value="1"/>
</dbReference>
<feature type="region of interest" description="Disordered" evidence="11">
    <location>
        <begin position="78"/>
        <end position="100"/>
    </location>
</feature>
<sequence>MADLEVGEPTYQQDRRILKIILVWLLGGIAYICVYYSIFDQVPFYWFHYDKHRHDSFPSAAHNSEPFYDSSPSTANNPEIYYDPPHSTVHESKTLHNSPPYTTHDSEILHDFPSSATYNSESPSPSQTPNDASPESPKHPLSHLHQIYVVNAYYVRFYTPSCFSSYYLSANMSTSVEPGITNSSNVNPNSTQTTEKSVKLSISSENITICYQRIHLEHLQFYEELSKKGITIKIRHEFWDLINVVSIEFEEKHLDIVKSIKGVKSIQRVYNHRIIPRAIESPFVESKIINKKRDDNESLEKREWIPDAKIEFAPGNDVNSIHNLTGVKLARQYYGLTGKEIKVGVLDSGIDYTHPALGGCFGEGCRVRYGYDFVDDDHDPGDDCIGHGTHVAGIIGGDDRRPEGTGFTGVAPDVIFGAYKVVKCNGYAPNDIILKGMQRAKDDGMDIINLSLSGDGWAESPTSEMADILAKLGIVVVAANGNYGTKGLWESGVPAIGLDAISVSSVENTHLTVHKAFVTSNRSIEIDYITKLARPFPLYKVKVAVYSNNKCLKDFSVYESKILVIDLANLPKNCTLASSKIQKYVSGIFALESNSSLPLYPMLTLPTQFTVPYATLIPKQFHQLVALAAEFPELELDFSDTYTYLIPNEFGKVVSPFASWGLTPELDIKELSAPGGMIFSLYPLKYGGYSMMSGTSMSTPYVTGSAALLLEKHGYQGPRASLLIRQVLMNYAIPTVDVKNEFASVLQQGAGLINIYNSASVSTLITPVKLALNDTLNGNFSWRPLWIYNGGNNPRNYTLSNLPVVSVDGYVNGTRSASYKRMKFNNQVIADVEFHESFVTVEPGENKSVLIKITPPKVSGTSRWFYSGFILVESRNDGVNLTVPYAGYASAVRELPMMPLPTYPRLLTSSLKVVPENASATFSMYGYDVPIVQYVLSTPTRYLRVDILDENKSVLFLYAKANYVSKSRLTKGIPLFFYWDGSNGYKSLKSNKSYEIVPDGIYHIRLSALKLLTDPEKDESWERWISPEIITYYYDKVINWFPGHMAKGLRVISERLSTVDVIVEARDSRISFVIGKFEEITRFKERIIVYNKCDLAEENTQGTIKGAFKKYRNQDVIFTNANMDKNVKKIVDFAANKAKENPEKYPFVMVMVVGMPNVGKSSLINSMRRIGVHKGKAARTGALPGVTRSVSGTTIKVLENPTVYLIDTPGVMIPHIPDPVRSLKVALTGGIRDHLSDEEVMADYLLWRLNHFGNFSYVEKFKLPGPTDDIYSLLPAIAKHIGALHKYGEYNLQQSAMFFIKQYRNGKYGRYTLDDVSPEGLKSYFENDDDPGREIMMSRNQEKKMKWAAATEKRLERWKKKGFVVGKGKK</sequence>
<feature type="transmembrane region" description="Helical" evidence="12">
    <location>
        <begin position="20"/>
        <end position="39"/>
    </location>
</feature>
<evidence type="ECO:0000256" key="3">
    <source>
        <dbReference type="ARBA" id="ARBA00022729"/>
    </source>
</evidence>
<dbReference type="EMBL" id="CAJVPV010001170">
    <property type="protein sequence ID" value="CAG8488752.1"/>
    <property type="molecule type" value="Genomic_DNA"/>
</dbReference>
<dbReference type="InterPro" id="IPR036852">
    <property type="entry name" value="Peptidase_S8/S53_dom_sf"/>
</dbReference>
<dbReference type="GO" id="GO:0004252">
    <property type="term" value="F:serine-type endopeptidase activity"/>
    <property type="evidence" value="ECO:0007669"/>
    <property type="project" value="UniProtKB-UniRule"/>
</dbReference>
<dbReference type="OrthoDB" id="10256524at2759"/>
<evidence type="ECO:0000256" key="1">
    <source>
        <dbReference type="ARBA" id="ARBA00011073"/>
    </source>
</evidence>
<dbReference type="InterPro" id="IPR023827">
    <property type="entry name" value="Peptidase_S8_Asp-AS"/>
</dbReference>
<feature type="active site" description="Charge relay system" evidence="8 9">
    <location>
        <position position="387"/>
    </location>
</feature>
<accession>A0A9N8WKQ4</accession>
<dbReference type="Gene3D" id="3.40.50.200">
    <property type="entry name" value="Peptidase S8/S53 domain"/>
    <property type="match status" value="2"/>
</dbReference>
<evidence type="ECO:0000256" key="10">
    <source>
        <dbReference type="RuleBase" id="RU003355"/>
    </source>
</evidence>
<evidence type="ECO:0000313" key="17">
    <source>
        <dbReference type="Proteomes" id="UP000789342"/>
    </source>
</evidence>
<dbReference type="InterPro" id="IPR000209">
    <property type="entry name" value="Peptidase_S8/S53_dom"/>
</dbReference>
<feature type="domain" description="C5a peptidase/Subtilisin-like protease SBT2-like Fn3-like" evidence="15">
    <location>
        <begin position="771"/>
        <end position="885"/>
    </location>
</feature>